<evidence type="ECO:0000313" key="7">
    <source>
        <dbReference type="EMBL" id="RKN83841.1"/>
    </source>
</evidence>
<evidence type="ECO:0000256" key="5">
    <source>
        <dbReference type="ARBA" id="ARBA00044503"/>
    </source>
</evidence>
<dbReference type="Pfam" id="PF04327">
    <property type="entry name" value="Peptidase_Prp"/>
    <property type="match status" value="1"/>
</dbReference>
<dbReference type="GO" id="GO:0008234">
    <property type="term" value="F:cysteine-type peptidase activity"/>
    <property type="evidence" value="ECO:0007669"/>
    <property type="project" value="UniProtKB-KW"/>
</dbReference>
<keyword evidence="8" id="KW-1185">Reference proteome</keyword>
<name>A0A3B0CFH2_9BACL</name>
<proteinExistence type="inferred from homology"/>
<reference evidence="7 8" key="1">
    <citation type="journal article" date="2007" name="Int. J. Syst. Evol. Microbiol.">
        <title>Paenibacillus ginsengarvi sp. nov., isolated from soil from ginseng cultivation.</title>
        <authorList>
            <person name="Yoon M.H."/>
            <person name="Ten L.N."/>
            <person name="Im W.T."/>
        </authorList>
    </citation>
    <scope>NUCLEOTIDE SEQUENCE [LARGE SCALE GENOMIC DNA]</scope>
    <source>
        <strain evidence="7 8">KCTC 13059</strain>
    </source>
</reference>
<evidence type="ECO:0000256" key="2">
    <source>
        <dbReference type="ARBA" id="ARBA00022670"/>
    </source>
</evidence>
<protein>
    <recommendedName>
        <fullName evidence="6">Ribosomal processing cysteine protease Prp</fullName>
    </recommendedName>
</protein>
<accession>A0A3B0CFH2</accession>
<dbReference type="SUPFAM" id="SSF118010">
    <property type="entry name" value="TM1457-like"/>
    <property type="match status" value="1"/>
</dbReference>
<dbReference type="OrthoDB" id="48998at2"/>
<evidence type="ECO:0000313" key="8">
    <source>
        <dbReference type="Proteomes" id="UP000282311"/>
    </source>
</evidence>
<comment type="similarity">
    <text evidence="5">Belongs to the Prp family.</text>
</comment>
<keyword evidence="2 7" id="KW-0645">Protease</keyword>
<dbReference type="Proteomes" id="UP000282311">
    <property type="component" value="Unassembled WGS sequence"/>
</dbReference>
<evidence type="ECO:0000256" key="6">
    <source>
        <dbReference type="ARBA" id="ARBA00044538"/>
    </source>
</evidence>
<evidence type="ECO:0000256" key="4">
    <source>
        <dbReference type="ARBA" id="ARBA00022807"/>
    </source>
</evidence>
<dbReference type="InterPro" id="IPR036764">
    <property type="entry name" value="Peptidase_Prp_sf"/>
</dbReference>
<keyword evidence="3" id="KW-0378">Hydrolase</keyword>
<dbReference type="EMBL" id="RBAH01000011">
    <property type="protein sequence ID" value="RKN83841.1"/>
    <property type="molecule type" value="Genomic_DNA"/>
</dbReference>
<dbReference type="RefSeq" id="WP_120748385.1">
    <property type="nucleotide sequence ID" value="NZ_RBAH01000011.1"/>
</dbReference>
<sequence length="119" mass="12696">MIRVNIERGRDSGAIQAFKVSGHAFYGKHGHDIVCAGVSAVTVGTVNAVEKLTGVTLPSEMGDGLLQVRIPVETDKSRSEQIQLLLESMVVMIESIEEAYGKYITLATSTSQEGGKPSC</sequence>
<dbReference type="GO" id="GO:0006508">
    <property type="term" value="P:proteolysis"/>
    <property type="evidence" value="ECO:0007669"/>
    <property type="project" value="UniProtKB-KW"/>
</dbReference>
<dbReference type="AlphaFoldDB" id="A0A3B0CFH2"/>
<dbReference type="GO" id="GO:0042254">
    <property type="term" value="P:ribosome biogenesis"/>
    <property type="evidence" value="ECO:0007669"/>
    <property type="project" value="UniProtKB-KW"/>
</dbReference>
<dbReference type="PANTHER" id="PTHR39178:SF1">
    <property type="entry name" value="RIBOSOMAL-PROCESSING CYSTEINE PROTEASE PRP"/>
    <property type="match status" value="1"/>
</dbReference>
<comment type="caution">
    <text evidence="7">The sequence shown here is derived from an EMBL/GenBank/DDBJ whole genome shotgun (WGS) entry which is preliminary data.</text>
</comment>
<dbReference type="PANTHER" id="PTHR39178">
    <property type="entry name" value="HYPOTHETICAL RIBOSOME-ASSOCIATED PROTEIN"/>
    <property type="match status" value="1"/>
</dbReference>
<organism evidence="7 8">
    <name type="scientific">Paenibacillus ginsengarvi</name>
    <dbReference type="NCBI Taxonomy" id="400777"/>
    <lineage>
        <taxon>Bacteria</taxon>
        <taxon>Bacillati</taxon>
        <taxon>Bacillota</taxon>
        <taxon>Bacilli</taxon>
        <taxon>Bacillales</taxon>
        <taxon>Paenibacillaceae</taxon>
        <taxon>Paenibacillus</taxon>
    </lineage>
</organism>
<gene>
    <name evidence="7" type="ORF">D7M11_16755</name>
</gene>
<dbReference type="CDD" id="cd16332">
    <property type="entry name" value="Prp-like"/>
    <property type="match status" value="1"/>
</dbReference>
<evidence type="ECO:0000256" key="3">
    <source>
        <dbReference type="ARBA" id="ARBA00022801"/>
    </source>
</evidence>
<keyword evidence="4" id="KW-0788">Thiol protease</keyword>
<dbReference type="Gene3D" id="3.30.70.1490">
    <property type="entry name" value="Cysteine protease Prp"/>
    <property type="match status" value="1"/>
</dbReference>
<keyword evidence="1" id="KW-0690">Ribosome biogenesis</keyword>
<evidence type="ECO:0000256" key="1">
    <source>
        <dbReference type="ARBA" id="ARBA00022517"/>
    </source>
</evidence>
<dbReference type="InterPro" id="IPR007422">
    <property type="entry name" value="Peptidase_Prp"/>
</dbReference>